<protein>
    <recommendedName>
        <fullName evidence="3">Thioredoxin family protein</fullName>
    </recommendedName>
</protein>
<organism evidence="1 2">
    <name type="scientific">Lacihabitans lacunae</name>
    <dbReference type="NCBI Taxonomy" id="1028214"/>
    <lineage>
        <taxon>Bacteria</taxon>
        <taxon>Pseudomonadati</taxon>
        <taxon>Bacteroidota</taxon>
        <taxon>Cytophagia</taxon>
        <taxon>Cytophagales</taxon>
        <taxon>Leadbetterellaceae</taxon>
        <taxon>Lacihabitans</taxon>
    </lineage>
</organism>
<keyword evidence="2" id="KW-1185">Reference proteome</keyword>
<evidence type="ECO:0008006" key="3">
    <source>
        <dbReference type="Google" id="ProtNLM"/>
    </source>
</evidence>
<evidence type="ECO:0000313" key="1">
    <source>
        <dbReference type="EMBL" id="MFC3811416.1"/>
    </source>
</evidence>
<proteinExistence type="predicted"/>
<sequence length="450" mass="53380">MNIQQAFEASKKEKKPLLIIRYDQSLIDYQDITDDKKLDSILKIQKNRELLENEYVIYKLNTNSEDLVNNAIQKTFILYYTPNFILFDENGNALDFYNPINSAHIGVDIFEVLKDTLSKAKIKLEKRQILEEKLDNNSITDKELYELVLLNSEVHLKSQNLFNEYAKRKLEITTEIIQIINNQEFKTDDPIVEYILQTEKPEDENWEYYQLVLIQNISEAAQMSMDKEEFEKATFLQEKYNRKVIKNNSFEFEGIPLYDDKLSLHIISEQILEEKINFYSQTNDTENLIKYGNQFAEFFLKDYSIKKNEFVEKELINGDYIFSLVSKENLDTLTSKVIEDRKDKDKLRKIEENRYDEYTADALNRVSWVFYLLIDDISELEKATDWSLQSTVLKPKSYFYDTHAHLLLKTGRPKEALESEQLALDLATKENDIKYIEEYKIEIEKIKKKL</sequence>
<name>A0ABV7YZI4_9BACT</name>
<accession>A0ABV7YZI4</accession>
<reference evidence="2" key="1">
    <citation type="journal article" date="2019" name="Int. J. Syst. Evol. Microbiol.">
        <title>The Global Catalogue of Microorganisms (GCM) 10K type strain sequencing project: providing services to taxonomists for standard genome sequencing and annotation.</title>
        <authorList>
            <consortium name="The Broad Institute Genomics Platform"/>
            <consortium name="The Broad Institute Genome Sequencing Center for Infectious Disease"/>
            <person name="Wu L."/>
            <person name="Ma J."/>
        </authorList>
    </citation>
    <scope>NUCLEOTIDE SEQUENCE [LARGE SCALE GENOMIC DNA]</scope>
    <source>
        <strain evidence="2">CECT 7956</strain>
    </source>
</reference>
<comment type="caution">
    <text evidence="1">The sequence shown here is derived from an EMBL/GenBank/DDBJ whole genome shotgun (WGS) entry which is preliminary data.</text>
</comment>
<dbReference type="Proteomes" id="UP001595616">
    <property type="component" value="Unassembled WGS sequence"/>
</dbReference>
<gene>
    <name evidence="1" type="ORF">ACFOOI_12190</name>
</gene>
<dbReference type="EMBL" id="JBHRYQ010000001">
    <property type="protein sequence ID" value="MFC3811416.1"/>
    <property type="molecule type" value="Genomic_DNA"/>
</dbReference>
<evidence type="ECO:0000313" key="2">
    <source>
        <dbReference type="Proteomes" id="UP001595616"/>
    </source>
</evidence>
<dbReference type="RefSeq" id="WP_379838257.1">
    <property type="nucleotide sequence ID" value="NZ_JBHRYQ010000001.1"/>
</dbReference>